<dbReference type="Proteomes" id="UP000054558">
    <property type="component" value="Unassembled WGS sequence"/>
</dbReference>
<feature type="region of interest" description="Disordered" evidence="3">
    <location>
        <begin position="143"/>
        <end position="182"/>
    </location>
</feature>
<dbReference type="OMA" id="AKEDGWS"/>
<proteinExistence type="inferred from homology"/>
<dbReference type="GO" id="GO:0005634">
    <property type="term" value="C:nucleus"/>
    <property type="evidence" value="ECO:0000318"/>
    <property type="project" value="GO_Central"/>
</dbReference>
<dbReference type="PANTHER" id="PTHR12611:SF0">
    <property type="entry name" value="PURINE-RICH BINDING PROTEIN-ALPHA, ISOFORM B"/>
    <property type="match status" value="1"/>
</dbReference>
<sequence length="280" mass="29489">MAVESSAAGDQELVTKTLQIEHKLFYLDLKENPRGRYLKISEKTSGARSTIIVPIAGVVWFVDLFNYYANGDDNDLSSKELQLDTKVFYFDVGENPRGRFLKVSEASVTRSRSTIIVPAGASGEEGWASFRNALVEVHEASQALPPPAGGQPLGQDVAPSFAPASPAGPPAPASSAAAPVQAGDGAADGGLNAARVVRAEQKKFFFDLGSNARGQFLRISEVTGADRSAIILPASSLEQFHETLGQFVEMVKSAGISSGASVANVRTIAPPRKRADGGTA</sequence>
<keyword evidence="2" id="KW-0238">DNA-binding</keyword>
<dbReference type="AlphaFoldDB" id="A0A1Y1IE99"/>
<protein>
    <submittedName>
        <fullName evidence="4">Transcriptional regulator of the PUR family</fullName>
    </submittedName>
</protein>
<dbReference type="SMART" id="SM00712">
    <property type="entry name" value="PUR"/>
    <property type="match status" value="3"/>
</dbReference>
<dbReference type="Gene3D" id="3.10.450.700">
    <property type="match status" value="3"/>
</dbReference>
<dbReference type="OrthoDB" id="523901at2759"/>
<reference evidence="4 5" key="1">
    <citation type="journal article" date="2014" name="Nat. Commun.">
        <title>Klebsormidium flaccidum genome reveals primary factors for plant terrestrial adaptation.</title>
        <authorList>
            <person name="Hori K."/>
            <person name="Maruyama F."/>
            <person name="Fujisawa T."/>
            <person name="Togashi T."/>
            <person name="Yamamoto N."/>
            <person name="Seo M."/>
            <person name="Sato S."/>
            <person name="Yamada T."/>
            <person name="Mori H."/>
            <person name="Tajima N."/>
            <person name="Moriyama T."/>
            <person name="Ikeuchi M."/>
            <person name="Watanabe M."/>
            <person name="Wada H."/>
            <person name="Kobayashi K."/>
            <person name="Saito M."/>
            <person name="Masuda T."/>
            <person name="Sasaki-Sekimoto Y."/>
            <person name="Mashiguchi K."/>
            <person name="Awai K."/>
            <person name="Shimojima M."/>
            <person name="Masuda S."/>
            <person name="Iwai M."/>
            <person name="Nobusawa T."/>
            <person name="Narise T."/>
            <person name="Kondo S."/>
            <person name="Saito H."/>
            <person name="Sato R."/>
            <person name="Murakawa M."/>
            <person name="Ihara Y."/>
            <person name="Oshima-Yamada Y."/>
            <person name="Ohtaka K."/>
            <person name="Satoh M."/>
            <person name="Sonobe K."/>
            <person name="Ishii M."/>
            <person name="Ohtani R."/>
            <person name="Kanamori-Sato M."/>
            <person name="Honoki R."/>
            <person name="Miyazaki D."/>
            <person name="Mochizuki H."/>
            <person name="Umetsu J."/>
            <person name="Higashi K."/>
            <person name="Shibata D."/>
            <person name="Kamiya Y."/>
            <person name="Sato N."/>
            <person name="Nakamura Y."/>
            <person name="Tabata S."/>
            <person name="Ida S."/>
            <person name="Kurokawa K."/>
            <person name="Ohta H."/>
        </authorList>
    </citation>
    <scope>NUCLEOTIDE SEQUENCE [LARGE SCALE GENOMIC DNA]</scope>
    <source>
        <strain evidence="4 5">NIES-2285</strain>
    </source>
</reference>
<organism evidence="4 5">
    <name type="scientific">Klebsormidium nitens</name>
    <name type="common">Green alga</name>
    <name type="synonym">Ulothrix nitens</name>
    <dbReference type="NCBI Taxonomy" id="105231"/>
    <lineage>
        <taxon>Eukaryota</taxon>
        <taxon>Viridiplantae</taxon>
        <taxon>Streptophyta</taxon>
        <taxon>Klebsormidiophyceae</taxon>
        <taxon>Klebsormidiales</taxon>
        <taxon>Klebsormidiaceae</taxon>
        <taxon>Klebsormidium</taxon>
    </lineage>
</organism>
<evidence type="ECO:0000256" key="1">
    <source>
        <dbReference type="ARBA" id="ARBA00009251"/>
    </source>
</evidence>
<evidence type="ECO:0000256" key="2">
    <source>
        <dbReference type="ARBA" id="ARBA00023125"/>
    </source>
</evidence>
<evidence type="ECO:0000313" key="5">
    <source>
        <dbReference type="Proteomes" id="UP000054558"/>
    </source>
</evidence>
<feature type="compositionally biased region" description="Low complexity" evidence="3">
    <location>
        <begin position="153"/>
        <end position="165"/>
    </location>
</feature>
<dbReference type="PANTHER" id="PTHR12611">
    <property type="entry name" value="PUR-TRANSCRIPTIONAL ACTIVATOR"/>
    <property type="match status" value="1"/>
</dbReference>
<comment type="similarity">
    <text evidence="1">Belongs to the PUR DNA-binding protein family.</text>
</comment>
<dbReference type="GO" id="GO:0000977">
    <property type="term" value="F:RNA polymerase II transcription regulatory region sequence-specific DNA binding"/>
    <property type="evidence" value="ECO:0000318"/>
    <property type="project" value="GO_Central"/>
</dbReference>
<dbReference type="Pfam" id="PF04845">
    <property type="entry name" value="PurA"/>
    <property type="match status" value="2"/>
</dbReference>
<name>A0A1Y1IE99_KLENI</name>
<dbReference type="EMBL" id="DF237322">
    <property type="protein sequence ID" value="GAQ87739.1"/>
    <property type="molecule type" value="Genomic_DNA"/>
</dbReference>
<dbReference type="GO" id="GO:0006357">
    <property type="term" value="P:regulation of transcription by RNA polymerase II"/>
    <property type="evidence" value="ECO:0000318"/>
    <property type="project" value="GO_Central"/>
</dbReference>
<keyword evidence="5" id="KW-1185">Reference proteome</keyword>
<feature type="compositionally biased region" description="Low complexity" evidence="3">
    <location>
        <begin position="173"/>
        <end position="182"/>
    </location>
</feature>
<gene>
    <name evidence="4" type="ORF">KFL_003730170</name>
</gene>
<evidence type="ECO:0000256" key="3">
    <source>
        <dbReference type="SAM" id="MobiDB-lite"/>
    </source>
</evidence>
<dbReference type="STRING" id="105231.A0A1Y1IE99"/>
<accession>A0A1Y1IE99</accession>
<evidence type="ECO:0000313" key="4">
    <source>
        <dbReference type="EMBL" id="GAQ87739.1"/>
    </source>
</evidence>
<dbReference type="GO" id="GO:0000981">
    <property type="term" value="F:DNA-binding transcription factor activity, RNA polymerase II-specific"/>
    <property type="evidence" value="ECO:0000318"/>
    <property type="project" value="GO_Central"/>
</dbReference>
<dbReference type="GO" id="GO:0032422">
    <property type="term" value="F:purine-rich negative regulatory element binding"/>
    <property type="evidence" value="ECO:0000318"/>
    <property type="project" value="GO_Central"/>
</dbReference>
<dbReference type="FunFam" id="3.10.450.700:FF:000002">
    <property type="entry name" value="Transcription factor Pur-alpha 1"/>
    <property type="match status" value="2"/>
</dbReference>
<dbReference type="InterPro" id="IPR006628">
    <property type="entry name" value="PUR-bd_fam"/>
</dbReference>